<evidence type="ECO:0000313" key="2">
    <source>
        <dbReference type="Proteomes" id="UP000092555"/>
    </source>
</evidence>
<keyword evidence="2" id="KW-1185">Reference proteome</keyword>
<name>A0A1A0H8N6_9ASCO</name>
<protein>
    <submittedName>
        <fullName evidence="1">Uncharacterized protein</fullName>
    </submittedName>
</protein>
<dbReference type="EMBL" id="LXTC01000004">
    <property type="protein sequence ID" value="OBA20479.1"/>
    <property type="molecule type" value="Genomic_DNA"/>
</dbReference>
<dbReference type="OrthoDB" id="4092372at2759"/>
<evidence type="ECO:0000313" key="1">
    <source>
        <dbReference type="EMBL" id="OBA20479.1"/>
    </source>
</evidence>
<organism evidence="1 2">
    <name type="scientific">Metschnikowia bicuspidata var. bicuspidata NRRL YB-4993</name>
    <dbReference type="NCBI Taxonomy" id="869754"/>
    <lineage>
        <taxon>Eukaryota</taxon>
        <taxon>Fungi</taxon>
        <taxon>Dikarya</taxon>
        <taxon>Ascomycota</taxon>
        <taxon>Saccharomycotina</taxon>
        <taxon>Pichiomycetes</taxon>
        <taxon>Metschnikowiaceae</taxon>
        <taxon>Metschnikowia</taxon>
    </lineage>
</organism>
<accession>A0A1A0H8N6</accession>
<dbReference type="RefSeq" id="XP_018711001.1">
    <property type="nucleotide sequence ID" value="XM_018854916.1"/>
</dbReference>
<dbReference type="AlphaFoldDB" id="A0A1A0H8N6"/>
<reference evidence="1 2" key="1">
    <citation type="submission" date="2016-05" db="EMBL/GenBank/DDBJ databases">
        <title>Comparative genomics of biotechnologically important yeasts.</title>
        <authorList>
            <consortium name="DOE Joint Genome Institute"/>
            <person name="Riley R."/>
            <person name="Haridas S."/>
            <person name="Wolfe K.H."/>
            <person name="Lopes M.R."/>
            <person name="Hittinger C.T."/>
            <person name="Goker M."/>
            <person name="Salamov A."/>
            <person name="Wisecaver J."/>
            <person name="Long T.M."/>
            <person name="Aerts A.L."/>
            <person name="Barry K."/>
            <person name="Choi C."/>
            <person name="Clum A."/>
            <person name="Coughlan A.Y."/>
            <person name="Deshpande S."/>
            <person name="Douglass A.P."/>
            <person name="Hanson S.J."/>
            <person name="Klenk H.-P."/>
            <person name="LaButti K."/>
            <person name="Lapidus A."/>
            <person name="Lindquist E."/>
            <person name="Lipzen A."/>
            <person name="Meier-kolthoff J.P."/>
            <person name="Ohm R.A."/>
            <person name="Otillar R.P."/>
            <person name="Pangilinan J."/>
            <person name="Peng Y."/>
            <person name="Rokas A."/>
            <person name="Rosa C.A."/>
            <person name="Scheuner C."/>
            <person name="Sibirny A.A."/>
            <person name="Slot J.C."/>
            <person name="Stielow J.B."/>
            <person name="Sun H."/>
            <person name="Kurtzman C.P."/>
            <person name="Blackwell M."/>
            <person name="Grigoriev I.V."/>
            <person name="Jeffries T.W."/>
        </authorList>
    </citation>
    <scope>NUCLEOTIDE SEQUENCE [LARGE SCALE GENOMIC DNA]</scope>
    <source>
        <strain evidence="1 2">NRRL YB-4993</strain>
    </source>
</reference>
<dbReference type="GeneID" id="30027892"/>
<sequence>MTCPPRALVSEPFACQVETVERALIEVQSQPLSYYGRRGNNTNTAARNLPQMGLSAASHSLMGPANMGSLLNPHVPGQQTAGKPGHGAGAGAFFANSKYGFYAPNNQRPQTHQNPPPAMDVYGNTYRGASGPSGLALGGSPAAAGFHVPLGAGGLTPHIPQVFNDEKVFVGGAVGNLGDSPALMDAKKQDALATFDPFGSEFSGQGSHGLLFLPMFSSPRQILGSAYSSTSSNIWGNSGKSMTGDAAVWG</sequence>
<comment type="caution">
    <text evidence="1">The sequence shown here is derived from an EMBL/GenBank/DDBJ whole genome shotgun (WGS) entry which is preliminary data.</text>
</comment>
<gene>
    <name evidence="1" type="ORF">METBIDRAFT_199779</name>
</gene>
<proteinExistence type="predicted"/>
<dbReference type="Proteomes" id="UP000092555">
    <property type="component" value="Unassembled WGS sequence"/>
</dbReference>